<feature type="domain" description="OmpR/PhoB-type" evidence="7">
    <location>
        <begin position="133"/>
        <end position="232"/>
    </location>
</feature>
<dbReference type="SMART" id="SM00862">
    <property type="entry name" value="Trans_reg_C"/>
    <property type="match status" value="1"/>
</dbReference>
<dbReference type="Pfam" id="PF00486">
    <property type="entry name" value="Trans_reg_C"/>
    <property type="match status" value="1"/>
</dbReference>
<dbReference type="InterPro" id="IPR039420">
    <property type="entry name" value="WalR-like"/>
</dbReference>
<keyword evidence="2" id="KW-0902">Two-component regulatory system</keyword>
<feature type="domain" description="Response regulatory" evidence="6">
    <location>
        <begin position="8"/>
        <end position="124"/>
    </location>
</feature>
<reference evidence="8 9" key="1">
    <citation type="submission" date="2022-10" db="EMBL/GenBank/DDBJ databases">
        <title>Host association and intracellularity evolved multiple times independently in the Rickettsiales.</title>
        <authorList>
            <person name="Castelli M."/>
            <person name="Nardi T."/>
            <person name="Gammuto L."/>
            <person name="Bellinzona G."/>
            <person name="Sabaneyeva E."/>
            <person name="Potekhin A."/>
            <person name="Serra V."/>
            <person name="Petroni G."/>
            <person name="Sassera D."/>
        </authorList>
    </citation>
    <scope>NUCLEOTIDE SEQUENCE [LARGE SCALE GENOMIC DNA]</scope>
    <source>
        <strain evidence="8 9">Kr 154-4</strain>
    </source>
</reference>
<dbReference type="SUPFAM" id="SSF52172">
    <property type="entry name" value="CheY-like"/>
    <property type="match status" value="1"/>
</dbReference>
<comment type="caution">
    <text evidence="4">Lacks conserved residue(s) required for the propagation of feature annotation.</text>
</comment>
<dbReference type="EMBL" id="CP112932">
    <property type="protein sequence ID" value="WPY00334.1"/>
    <property type="molecule type" value="Genomic_DNA"/>
</dbReference>
<keyword evidence="1" id="KW-0597">Phosphoprotein</keyword>
<evidence type="ECO:0000256" key="5">
    <source>
        <dbReference type="PROSITE-ProRule" id="PRU01091"/>
    </source>
</evidence>
<evidence type="ECO:0000313" key="9">
    <source>
        <dbReference type="Proteomes" id="UP001326613"/>
    </source>
</evidence>
<dbReference type="PANTHER" id="PTHR48111">
    <property type="entry name" value="REGULATOR OF RPOS"/>
    <property type="match status" value="1"/>
</dbReference>
<dbReference type="SUPFAM" id="SSF46894">
    <property type="entry name" value="C-terminal effector domain of the bipartite response regulators"/>
    <property type="match status" value="1"/>
</dbReference>
<organism evidence="8 9">
    <name type="scientific">Candidatus Trichorickettsia mobilis</name>
    <dbReference type="NCBI Taxonomy" id="1346319"/>
    <lineage>
        <taxon>Bacteria</taxon>
        <taxon>Pseudomonadati</taxon>
        <taxon>Pseudomonadota</taxon>
        <taxon>Alphaproteobacteria</taxon>
        <taxon>Rickettsiales</taxon>
        <taxon>Rickettsiaceae</taxon>
        <taxon>Rickettsieae</taxon>
        <taxon>Candidatus Trichorickettsia</taxon>
    </lineage>
</organism>
<accession>A0ABZ0UQK9</accession>
<evidence type="ECO:0000259" key="6">
    <source>
        <dbReference type="PROSITE" id="PS50110"/>
    </source>
</evidence>
<feature type="DNA-binding region" description="OmpR/PhoB-type" evidence="5">
    <location>
        <begin position="133"/>
        <end position="232"/>
    </location>
</feature>
<evidence type="ECO:0000256" key="1">
    <source>
        <dbReference type="ARBA" id="ARBA00022553"/>
    </source>
</evidence>
<dbReference type="InterPro" id="IPR001789">
    <property type="entry name" value="Sig_transdc_resp-reg_receiver"/>
</dbReference>
<evidence type="ECO:0000256" key="3">
    <source>
        <dbReference type="ARBA" id="ARBA00023125"/>
    </source>
</evidence>
<dbReference type="Gene3D" id="3.40.50.2300">
    <property type="match status" value="1"/>
</dbReference>
<sequence>MSDKLPPKVLVIESDENLSASVCNTIERYWFNVERVYDATEAHKIATITMPNIIVISSRIKNNDALKVANNIRSIIRLSKLPLVFLIDESESAEHYQLADNNLVEIVHRPFTPNQLMIAIKSLLRKSQPIFQDKIIKYKDASMDLSTYKVFRRNKLIHLGPTEFKILQLFIQAPKTIYSREQIIDYVWGSDKIIELRTVDVHVNRLRSLMKLDKDEIPFIKTVRSSGYCLNLPGEID</sequence>
<evidence type="ECO:0000259" key="7">
    <source>
        <dbReference type="PROSITE" id="PS51755"/>
    </source>
</evidence>
<dbReference type="InterPro" id="IPR011006">
    <property type="entry name" value="CheY-like_superfamily"/>
</dbReference>
<dbReference type="CDD" id="cd00383">
    <property type="entry name" value="trans_reg_C"/>
    <property type="match status" value="1"/>
</dbReference>
<proteinExistence type="predicted"/>
<dbReference type="PROSITE" id="PS50110">
    <property type="entry name" value="RESPONSE_REGULATORY"/>
    <property type="match status" value="1"/>
</dbReference>
<dbReference type="InterPro" id="IPR001867">
    <property type="entry name" value="OmpR/PhoB-type_DNA-bd"/>
</dbReference>
<name>A0ABZ0UQK9_9RICK</name>
<dbReference type="InterPro" id="IPR036388">
    <property type="entry name" value="WH-like_DNA-bd_sf"/>
</dbReference>
<gene>
    <name evidence="8" type="ORF">Trichorick_00206</name>
</gene>
<evidence type="ECO:0000256" key="2">
    <source>
        <dbReference type="ARBA" id="ARBA00023012"/>
    </source>
</evidence>
<evidence type="ECO:0000256" key="4">
    <source>
        <dbReference type="PROSITE-ProRule" id="PRU00169"/>
    </source>
</evidence>
<dbReference type="Gene3D" id="1.10.10.10">
    <property type="entry name" value="Winged helix-like DNA-binding domain superfamily/Winged helix DNA-binding domain"/>
    <property type="match status" value="1"/>
</dbReference>
<keyword evidence="9" id="KW-1185">Reference proteome</keyword>
<dbReference type="InterPro" id="IPR016032">
    <property type="entry name" value="Sig_transdc_resp-reg_C-effctor"/>
</dbReference>
<dbReference type="RefSeq" id="WP_323738412.1">
    <property type="nucleotide sequence ID" value="NZ_CP112932.1"/>
</dbReference>
<dbReference type="PANTHER" id="PTHR48111:SF40">
    <property type="entry name" value="PHOSPHATE REGULON TRANSCRIPTIONAL REGULATORY PROTEIN PHOB"/>
    <property type="match status" value="1"/>
</dbReference>
<dbReference type="PROSITE" id="PS51755">
    <property type="entry name" value="OMPR_PHOB"/>
    <property type="match status" value="1"/>
</dbReference>
<dbReference type="Proteomes" id="UP001326613">
    <property type="component" value="Chromosome"/>
</dbReference>
<protein>
    <submittedName>
        <fullName evidence="8">Two-component system response regulator</fullName>
    </submittedName>
</protein>
<keyword evidence="3 5" id="KW-0238">DNA-binding</keyword>
<evidence type="ECO:0000313" key="8">
    <source>
        <dbReference type="EMBL" id="WPY00334.1"/>
    </source>
</evidence>